<dbReference type="OrthoDB" id="294702at2759"/>
<dbReference type="EMBL" id="KZ613847">
    <property type="protein sequence ID" value="PMD57444.1"/>
    <property type="molecule type" value="Genomic_DNA"/>
</dbReference>
<dbReference type="PROSITE" id="PS50199">
    <property type="entry name" value="ZF_RANBP2_2"/>
    <property type="match status" value="1"/>
</dbReference>
<dbReference type="SMART" id="SM00547">
    <property type="entry name" value="ZnF_RBZ"/>
    <property type="match status" value="1"/>
</dbReference>
<keyword evidence="1" id="KW-0479">Metal-binding</keyword>
<dbReference type="STRING" id="1095630.A0A2J6T335"/>
<organism evidence="7 8">
    <name type="scientific">Hyaloscypha bicolor E</name>
    <dbReference type="NCBI Taxonomy" id="1095630"/>
    <lineage>
        <taxon>Eukaryota</taxon>
        <taxon>Fungi</taxon>
        <taxon>Dikarya</taxon>
        <taxon>Ascomycota</taxon>
        <taxon>Pezizomycotina</taxon>
        <taxon>Leotiomycetes</taxon>
        <taxon>Helotiales</taxon>
        <taxon>Hyaloscyphaceae</taxon>
        <taxon>Hyaloscypha</taxon>
        <taxon>Hyaloscypha bicolor</taxon>
    </lineage>
</organism>
<keyword evidence="8" id="KW-1185">Reference proteome</keyword>
<dbReference type="AlphaFoldDB" id="A0A2J6T335"/>
<evidence type="ECO:0000313" key="8">
    <source>
        <dbReference type="Proteomes" id="UP000235371"/>
    </source>
</evidence>
<evidence type="ECO:0000256" key="3">
    <source>
        <dbReference type="ARBA" id="ARBA00022833"/>
    </source>
</evidence>
<proteinExistence type="predicted"/>
<accession>A0A2J6T335</accession>
<sequence>MNDHGLQNSIWAPQGRDSFRRVGDWICPSCGFSNFTWRKVCFRCSPGPQATGLPANGHLQTSADHTNHISTSYNENHLLQPPESRPDTIHPTQKEPGLSTSRWAPRNFRGRPKADEVWTRIVPNPHRASTPKPPDLGLPYEVQHYILAMMQRIIEEACFDLASRWIPQKLRDNRWDCPEAVELSTWRDTLPAALPPNAIVPHLSCSLERALADAVQIRNAAVHRHLCDNTEIQRMVMKAQDVMSMFADVTRRNKFHRLWVELNNWDQSRDPQAAKETLLLALQEISERPVDDMDWSPNSVSLQEITDLGDVHRHGEDQYHGEAMDLD</sequence>
<dbReference type="InParanoid" id="A0A2J6T335"/>
<dbReference type="InterPro" id="IPR001876">
    <property type="entry name" value="Znf_RanBP2"/>
</dbReference>
<dbReference type="Pfam" id="PF00641">
    <property type="entry name" value="Zn_ribbon_RanBP"/>
    <property type="match status" value="1"/>
</dbReference>
<reference evidence="7 8" key="1">
    <citation type="submission" date="2016-04" db="EMBL/GenBank/DDBJ databases">
        <title>A degradative enzymes factory behind the ericoid mycorrhizal symbiosis.</title>
        <authorList>
            <consortium name="DOE Joint Genome Institute"/>
            <person name="Martino E."/>
            <person name="Morin E."/>
            <person name="Grelet G."/>
            <person name="Kuo A."/>
            <person name="Kohler A."/>
            <person name="Daghino S."/>
            <person name="Barry K."/>
            <person name="Choi C."/>
            <person name="Cichocki N."/>
            <person name="Clum A."/>
            <person name="Copeland A."/>
            <person name="Hainaut M."/>
            <person name="Haridas S."/>
            <person name="Labutti K."/>
            <person name="Lindquist E."/>
            <person name="Lipzen A."/>
            <person name="Khouja H.-R."/>
            <person name="Murat C."/>
            <person name="Ohm R."/>
            <person name="Olson A."/>
            <person name="Spatafora J."/>
            <person name="Veneault-Fourrey C."/>
            <person name="Henrissat B."/>
            <person name="Grigoriev I."/>
            <person name="Martin F."/>
            <person name="Perotto S."/>
        </authorList>
    </citation>
    <scope>NUCLEOTIDE SEQUENCE [LARGE SCALE GENOMIC DNA]</scope>
    <source>
        <strain evidence="7 8">E</strain>
    </source>
</reference>
<dbReference type="InterPro" id="IPR036443">
    <property type="entry name" value="Znf_RanBP2_sf"/>
</dbReference>
<keyword evidence="2 4" id="KW-0863">Zinc-finger</keyword>
<evidence type="ECO:0000256" key="2">
    <source>
        <dbReference type="ARBA" id="ARBA00022771"/>
    </source>
</evidence>
<evidence type="ECO:0000313" key="7">
    <source>
        <dbReference type="EMBL" id="PMD57444.1"/>
    </source>
</evidence>
<feature type="region of interest" description="Disordered" evidence="5">
    <location>
        <begin position="76"/>
        <end position="106"/>
    </location>
</feature>
<protein>
    <recommendedName>
        <fullName evidence="6">RanBP2-type domain-containing protein</fullName>
    </recommendedName>
</protein>
<dbReference type="PROSITE" id="PS01358">
    <property type="entry name" value="ZF_RANBP2_1"/>
    <property type="match status" value="1"/>
</dbReference>
<dbReference type="GO" id="GO:0008270">
    <property type="term" value="F:zinc ion binding"/>
    <property type="evidence" value="ECO:0007669"/>
    <property type="project" value="UniProtKB-KW"/>
</dbReference>
<feature type="domain" description="RanBP2-type" evidence="6">
    <location>
        <begin position="21"/>
        <end position="44"/>
    </location>
</feature>
<dbReference type="GeneID" id="36595192"/>
<evidence type="ECO:0000259" key="6">
    <source>
        <dbReference type="PROSITE" id="PS50199"/>
    </source>
</evidence>
<name>A0A2J6T335_9HELO</name>
<evidence type="ECO:0000256" key="4">
    <source>
        <dbReference type="PROSITE-ProRule" id="PRU00322"/>
    </source>
</evidence>
<dbReference type="RefSeq" id="XP_024734348.1">
    <property type="nucleotide sequence ID" value="XM_024887116.1"/>
</dbReference>
<evidence type="ECO:0000256" key="5">
    <source>
        <dbReference type="SAM" id="MobiDB-lite"/>
    </source>
</evidence>
<dbReference type="Proteomes" id="UP000235371">
    <property type="component" value="Unassembled WGS sequence"/>
</dbReference>
<evidence type="ECO:0000256" key="1">
    <source>
        <dbReference type="ARBA" id="ARBA00022723"/>
    </source>
</evidence>
<gene>
    <name evidence="7" type="ORF">K444DRAFT_665786</name>
</gene>
<dbReference type="Gene3D" id="4.10.1060.10">
    <property type="entry name" value="Zinc finger, RanBP2-type"/>
    <property type="match status" value="1"/>
</dbReference>
<keyword evidence="3" id="KW-0862">Zinc</keyword>
<dbReference type="SUPFAM" id="SSF90209">
    <property type="entry name" value="Ran binding protein zinc finger-like"/>
    <property type="match status" value="1"/>
</dbReference>